<reference evidence="2" key="1">
    <citation type="submission" date="2017-04" db="EMBL/GenBank/DDBJ databases">
        <authorList>
            <person name="Varghese N."/>
            <person name="Submissions S."/>
        </authorList>
    </citation>
    <scope>NUCLEOTIDE SEQUENCE [LARGE SCALE GENOMIC DNA]</scope>
    <source>
        <strain evidence="2">VDS</strain>
    </source>
</reference>
<dbReference type="AlphaFoldDB" id="A0A1X7IZF6"/>
<gene>
    <name evidence="1" type="ORF">SAMN06295981_1077</name>
</gene>
<protein>
    <submittedName>
        <fullName evidence="1">Uncharacterized protein</fullName>
    </submittedName>
</protein>
<accession>A0A1X7IZF6</accession>
<keyword evidence="2" id="KW-1185">Reference proteome</keyword>
<name>A0A1X7IZF6_9CORY</name>
<evidence type="ECO:0000313" key="1">
    <source>
        <dbReference type="EMBL" id="SMG20396.1"/>
    </source>
</evidence>
<proteinExistence type="predicted"/>
<dbReference type="STRING" id="1610489.SAMN06295981_1077"/>
<dbReference type="Proteomes" id="UP000193309">
    <property type="component" value="Unassembled WGS sequence"/>
</dbReference>
<evidence type="ECO:0000313" key="2">
    <source>
        <dbReference type="Proteomes" id="UP000193309"/>
    </source>
</evidence>
<sequence>MLSIAADLVTDIIGLIVMIANQLIHSIQA</sequence>
<organism evidence="1 2">
    <name type="scientific">Corynebacterium pollutisoli</name>
    <dbReference type="NCBI Taxonomy" id="1610489"/>
    <lineage>
        <taxon>Bacteria</taxon>
        <taxon>Bacillati</taxon>
        <taxon>Actinomycetota</taxon>
        <taxon>Actinomycetes</taxon>
        <taxon>Mycobacteriales</taxon>
        <taxon>Corynebacteriaceae</taxon>
        <taxon>Corynebacterium</taxon>
    </lineage>
</organism>
<dbReference type="EMBL" id="FXAR01000003">
    <property type="protein sequence ID" value="SMG20396.1"/>
    <property type="molecule type" value="Genomic_DNA"/>
</dbReference>